<organism evidence="2 3">
    <name type="scientific">Anopheles farauti</name>
    <dbReference type="NCBI Taxonomy" id="69004"/>
    <lineage>
        <taxon>Eukaryota</taxon>
        <taxon>Metazoa</taxon>
        <taxon>Ecdysozoa</taxon>
        <taxon>Arthropoda</taxon>
        <taxon>Hexapoda</taxon>
        <taxon>Insecta</taxon>
        <taxon>Pterygota</taxon>
        <taxon>Neoptera</taxon>
        <taxon>Endopterygota</taxon>
        <taxon>Diptera</taxon>
        <taxon>Nematocera</taxon>
        <taxon>Culicoidea</taxon>
        <taxon>Culicidae</taxon>
        <taxon>Anophelinae</taxon>
        <taxon>Anopheles</taxon>
    </lineage>
</organism>
<name>A0A182QTF1_9DIPT</name>
<reference evidence="3" key="1">
    <citation type="submission" date="2014-01" db="EMBL/GenBank/DDBJ databases">
        <title>The Genome Sequence of Anopheles farauti FAR1 (V2).</title>
        <authorList>
            <consortium name="The Broad Institute Genomics Platform"/>
            <person name="Neafsey D.E."/>
            <person name="Besansky N."/>
            <person name="Howell P."/>
            <person name="Walton C."/>
            <person name="Young S.K."/>
            <person name="Zeng Q."/>
            <person name="Gargeya S."/>
            <person name="Fitzgerald M."/>
            <person name="Haas B."/>
            <person name="Abouelleil A."/>
            <person name="Allen A.W."/>
            <person name="Alvarado L."/>
            <person name="Arachchi H.M."/>
            <person name="Berlin A.M."/>
            <person name="Chapman S.B."/>
            <person name="Gainer-Dewar J."/>
            <person name="Goldberg J."/>
            <person name="Griggs A."/>
            <person name="Gujja S."/>
            <person name="Hansen M."/>
            <person name="Howarth C."/>
            <person name="Imamovic A."/>
            <person name="Ireland A."/>
            <person name="Larimer J."/>
            <person name="McCowan C."/>
            <person name="Murphy C."/>
            <person name="Pearson M."/>
            <person name="Poon T.W."/>
            <person name="Priest M."/>
            <person name="Roberts A."/>
            <person name="Saif S."/>
            <person name="Shea T."/>
            <person name="Sisk P."/>
            <person name="Sykes S."/>
            <person name="Wortman J."/>
            <person name="Nusbaum C."/>
            <person name="Birren B."/>
        </authorList>
    </citation>
    <scope>NUCLEOTIDE SEQUENCE [LARGE SCALE GENOMIC DNA]</scope>
    <source>
        <strain evidence="3">FAR1</strain>
    </source>
</reference>
<feature type="compositionally biased region" description="Polar residues" evidence="1">
    <location>
        <begin position="383"/>
        <end position="411"/>
    </location>
</feature>
<dbReference type="Proteomes" id="UP000075886">
    <property type="component" value="Unassembled WGS sequence"/>
</dbReference>
<evidence type="ECO:0000313" key="3">
    <source>
        <dbReference type="Proteomes" id="UP000075886"/>
    </source>
</evidence>
<dbReference type="VEuPathDB" id="VectorBase:AFAF016484"/>
<protein>
    <submittedName>
        <fullName evidence="2">Uncharacterized protein</fullName>
    </submittedName>
</protein>
<sequence length="782" mass="87541">MKTKSNRIVQHTIEFDSALVTLLVKNETNLENNDEQLWRRIASGICEVSGKSIGWKELRQYYKFYVVTKLKKIINDQQLIDKLQYAWLERVYKVRVLYNCVGSTQSDPLVVARNKLLIKYAIDNRYDGKIVSTFKRLHNPQLLNKISINVENPAYELTKDLQLFLLKPTKLRNLERLGKRFSSKLAKLPWYHQPAVTGQQRNHQHSVAVSGSPILLDNASVCIEDASLPNTCNSDEFSPRDLLEKESLNIKTQEFLNMQQLGEVEVAEHDGTRVHNPYWQPEEYANLVPDIHTIFSDEDEEDEEEEEEAGQRNEKNASDTSAEKENLYRQPEEYANLVPDIHAIFSDEDEEEEEEEEEAGEGNEKNASTSAEKGTENDHEQPTAASDYNGPSTGSTQSEENCPNIISSSSAPEKDTYCEIETNEHSTLQIENRQTEQFSLLLSASIFCDEEDEDEVGEDEVGRNEMSDNSGEILAENVHEQPTAASDCIELDVLTGEHYEQPDQTVKLSTSSQFVTELGVETDPLSDSAAPISKSVEESVSCGQRTVSLSSNSESSSSNSMNTIIFRASSRCSTSPEQVYTAGRKQKPVLNATFPQCLAKRRKRASSSFNTMDVEDQDRVRDANRNVHSETGRSADLEAIELSANNHNEAATIDEHSSAANENPAQDPAVLVPYDAIVLVETADSVPPVSISPIAADRLAQVSSKLDAVLTQKLALVQTLRVMEPALFFRPASTVQRQLKISHQLIVLQLLVSAMRLHNGTLTHLLPILNRIAYGDFAHPTR</sequence>
<feature type="region of interest" description="Disordered" evidence="1">
    <location>
        <begin position="297"/>
        <end position="414"/>
    </location>
</feature>
<feature type="compositionally biased region" description="Acidic residues" evidence="1">
    <location>
        <begin position="346"/>
        <end position="361"/>
    </location>
</feature>
<feature type="compositionally biased region" description="Basic and acidic residues" evidence="1">
    <location>
        <begin position="309"/>
        <end position="332"/>
    </location>
</feature>
<feature type="compositionally biased region" description="Basic and acidic residues" evidence="1">
    <location>
        <begin position="617"/>
        <end position="636"/>
    </location>
</feature>
<feature type="compositionally biased region" description="Acidic residues" evidence="1">
    <location>
        <begin position="297"/>
        <end position="308"/>
    </location>
</feature>
<proteinExistence type="predicted"/>
<evidence type="ECO:0000313" key="2">
    <source>
        <dbReference type="EnsemblMetazoa" id="AFAF016484-PA"/>
    </source>
</evidence>
<accession>A0A182QTF1</accession>
<evidence type="ECO:0000256" key="1">
    <source>
        <dbReference type="SAM" id="MobiDB-lite"/>
    </source>
</evidence>
<reference evidence="2" key="2">
    <citation type="submission" date="2020-05" db="UniProtKB">
        <authorList>
            <consortium name="EnsemblMetazoa"/>
        </authorList>
    </citation>
    <scope>IDENTIFICATION</scope>
    <source>
        <strain evidence="2">FAR1</strain>
    </source>
</reference>
<dbReference type="EnsemblMetazoa" id="AFAF016484-RA">
    <property type="protein sequence ID" value="AFAF016484-PA"/>
    <property type="gene ID" value="AFAF016484"/>
</dbReference>
<keyword evidence="3" id="KW-1185">Reference proteome</keyword>
<dbReference type="EMBL" id="AXCN02000377">
    <property type="status" value="NOT_ANNOTATED_CDS"/>
    <property type="molecule type" value="Genomic_DNA"/>
</dbReference>
<dbReference type="AlphaFoldDB" id="A0A182QTF1"/>
<feature type="region of interest" description="Disordered" evidence="1">
    <location>
        <begin position="605"/>
        <end position="636"/>
    </location>
</feature>